<evidence type="ECO:0000313" key="2">
    <source>
        <dbReference type="Proteomes" id="UP000836387"/>
    </source>
</evidence>
<sequence length="79" mass="8942">MVVRKNPDLDSMRQTLCCCPSSIYTEIATPFLDVLQFLMTFIRPLELTIPDPGIDALTIYTRTMIYGDDVPIVDSGTLW</sequence>
<name>A0ACA9UAC9_BIOOC</name>
<reference evidence="1" key="1">
    <citation type="submission" date="2020-04" db="EMBL/GenBank/DDBJ databases">
        <authorList>
            <person name="Broberg M."/>
        </authorList>
    </citation>
    <scope>NUCLEOTIDE SEQUENCE</scope>
</reference>
<dbReference type="EMBL" id="CADEHS020000106">
    <property type="protein sequence ID" value="CAG9949608.1"/>
    <property type="molecule type" value="Genomic_DNA"/>
</dbReference>
<reference evidence="1" key="2">
    <citation type="submission" date="2021-10" db="EMBL/GenBank/DDBJ databases">
        <authorList>
            <person name="Piombo E."/>
        </authorList>
    </citation>
    <scope>NUCLEOTIDE SEQUENCE</scope>
</reference>
<protein>
    <submittedName>
        <fullName evidence="1">Uncharacterized protein</fullName>
    </submittedName>
</protein>
<comment type="caution">
    <text evidence="1">The sequence shown here is derived from an EMBL/GenBank/DDBJ whole genome shotgun (WGS) entry which is preliminary data.</text>
</comment>
<keyword evidence="2" id="KW-1185">Reference proteome</keyword>
<organism evidence="1 2">
    <name type="scientific">Clonostachys rosea f. rosea IK726</name>
    <dbReference type="NCBI Taxonomy" id="1349383"/>
    <lineage>
        <taxon>Eukaryota</taxon>
        <taxon>Fungi</taxon>
        <taxon>Dikarya</taxon>
        <taxon>Ascomycota</taxon>
        <taxon>Pezizomycotina</taxon>
        <taxon>Sordariomycetes</taxon>
        <taxon>Hypocreomycetidae</taxon>
        <taxon>Hypocreales</taxon>
        <taxon>Bionectriaceae</taxon>
        <taxon>Clonostachys</taxon>
    </lineage>
</organism>
<dbReference type="Proteomes" id="UP000836387">
    <property type="component" value="Unassembled WGS sequence"/>
</dbReference>
<gene>
    <name evidence="1" type="ORF">CRV2_00015122</name>
</gene>
<accession>A0ACA9UAC9</accession>
<evidence type="ECO:0000313" key="1">
    <source>
        <dbReference type="EMBL" id="CAG9949608.1"/>
    </source>
</evidence>
<proteinExistence type="predicted"/>